<accession>A0A0B7MT50</accession>
<dbReference type="GeneID" id="23301302"/>
<dbReference type="Proteomes" id="UP000203896">
    <property type="component" value="Segment"/>
</dbReference>
<dbReference type="KEGG" id="vg:23301302"/>
<protein>
    <submittedName>
        <fullName evidence="1">Uncharacterized protein</fullName>
    </submittedName>
</protein>
<gene>
    <name evidence="1" type="ORF">BN201_0274</name>
</gene>
<reference evidence="1 2" key="1">
    <citation type="submission" date="2012-08" db="EMBL/GenBank/DDBJ databases">
        <title>Selection and characterization of a candidate therapeutic bacteriophage that lyses the German Escherichia coli O104:H4 outbreak strain.</title>
        <authorList>
            <person name="Merabishvilli M."/>
            <person name="De Vos D."/>
            <person name="Verbeken G."/>
            <person name="Kropinski A."/>
            <person name="Vandenheuvel D."/>
            <person name="Lavigne R."/>
            <person name="Wattiau P."/>
            <person name="Mast J."/>
            <person name="Ragimbeau C."/>
            <person name="Mossong J."/>
            <person name="Scheres J."/>
            <person name="Chanishvili N."/>
            <person name="Vaneechoutte M."/>
            <person name="Pirnay J.P."/>
        </authorList>
    </citation>
    <scope>NUCLEOTIDE SEQUENCE [LARGE SCALE GENOMIC DNA]</scope>
</reference>
<dbReference type="RefSeq" id="YP_009118957.1">
    <property type="nucleotide sequence ID" value="NC_025425.1"/>
</dbReference>
<sequence>MVDMKVTCESAHVEVESSQYSLRPSGRVTVTMDDVDLVNNVSVEDIVNEYDHSELLDAIPEHVVIQHVVSNNDPSIFIKEYGADEMLDEIGEKIVIAWLENNGYTVEQ</sequence>
<evidence type="ECO:0000313" key="2">
    <source>
        <dbReference type="Proteomes" id="UP000203896"/>
    </source>
</evidence>
<organism evidence="1 2">
    <name type="scientific">Enterobacteria phage GEC-3S</name>
    <dbReference type="NCBI Taxonomy" id="1222338"/>
    <lineage>
        <taxon>Viruses</taxon>
        <taxon>Duplodnaviria</taxon>
        <taxon>Heunggongvirae</taxon>
        <taxon>Uroviricota</taxon>
        <taxon>Caudoviricetes</taxon>
        <taxon>Pantevenvirales</taxon>
        <taxon>Straboviridae</taxon>
        <taxon>Krischvirus</taxon>
        <taxon>Krischvirus gec3s</taxon>
    </lineage>
</organism>
<dbReference type="EMBL" id="HE978309">
    <property type="protein sequence ID" value="CEO90877.1"/>
    <property type="molecule type" value="Genomic_DNA"/>
</dbReference>
<name>A0A0B7MT50_9CAUD</name>
<proteinExistence type="predicted"/>
<evidence type="ECO:0000313" key="1">
    <source>
        <dbReference type="EMBL" id="CEO90877.1"/>
    </source>
</evidence>
<keyword evidence="2" id="KW-1185">Reference proteome</keyword>